<feature type="domain" description="Root UVB sensitive protein C-terminal" evidence="8">
    <location>
        <begin position="279"/>
        <end position="432"/>
    </location>
</feature>
<keyword evidence="3 6" id="KW-0812">Transmembrane</keyword>
<protein>
    <submittedName>
        <fullName evidence="9">Uncharacterized protein</fullName>
    </submittedName>
</protein>
<keyword evidence="10" id="KW-1185">Reference proteome</keyword>
<dbReference type="PANTHER" id="PTHR12770">
    <property type="entry name" value="RUS1 FAMILY PROTEIN C16ORF58"/>
    <property type="match status" value="1"/>
</dbReference>
<dbReference type="PANTHER" id="PTHR12770:SF31">
    <property type="entry name" value="RUS FAMILY MEMBER 1"/>
    <property type="match status" value="1"/>
</dbReference>
<dbReference type="GO" id="GO:0016020">
    <property type="term" value="C:membrane"/>
    <property type="evidence" value="ECO:0007669"/>
    <property type="project" value="UniProtKB-SubCell"/>
</dbReference>
<reference evidence="9 10" key="1">
    <citation type="submission" date="2024-01" db="EMBL/GenBank/DDBJ databases">
        <title>The genome of the rayed Mediterranean limpet Patella caerulea (Linnaeus, 1758).</title>
        <authorList>
            <person name="Anh-Thu Weber A."/>
            <person name="Halstead-Nussloch G."/>
        </authorList>
    </citation>
    <scope>NUCLEOTIDE SEQUENCE [LARGE SCALE GENOMIC DNA]</scope>
    <source>
        <strain evidence="9">AATW-2023a</strain>
        <tissue evidence="9">Whole specimen</tissue>
    </source>
</reference>
<evidence type="ECO:0000259" key="8">
    <source>
        <dbReference type="Pfam" id="PF24160"/>
    </source>
</evidence>
<accession>A0AAN8K2J0</accession>
<evidence type="ECO:0000256" key="4">
    <source>
        <dbReference type="ARBA" id="ARBA00022989"/>
    </source>
</evidence>
<evidence type="ECO:0000313" key="10">
    <source>
        <dbReference type="Proteomes" id="UP001347796"/>
    </source>
</evidence>
<evidence type="ECO:0000256" key="6">
    <source>
        <dbReference type="SAM" id="Phobius"/>
    </source>
</evidence>
<evidence type="ECO:0000256" key="5">
    <source>
        <dbReference type="ARBA" id="ARBA00023136"/>
    </source>
</evidence>
<dbReference type="Proteomes" id="UP001347796">
    <property type="component" value="Unassembled WGS sequence"/>
</dbReference>
<evidence type="ECO:0000256" key="1">
    <source>
        <dbReference type="ARBA" id="ARBA00004370"/>
    </source>
</evidence>
<comment type="similarity">
    <text evidence="2">Belongs to the RUS1 family.</text>
</comment>
<dbReference type="InterPro" id="IPR054549">
    <property type="entry name" value="UVB_sens_RUS_dom"/>
</dbReference>
<dbReference type="EMBL" id="JAZGQO010000006">
    <property type="protein sequence ID" value="KAK6183788.1"/>
    <property type="molecule type" value="Genomic_DNA"/>
</dbReference>
<proteinExistence type="inferred from homology"/>
<evidence type="ECO:0000313" key="9">
    <source>
        <dbReference type="EMBL" id="KAK6183788.1"/>
    </source>
</evidence>
<feature type="transmembrane region" description="Helical" evidence="6">
    <location>
        <begin position="231"/>
        <end position="257"/>
    </location>
</feature>
<sequence length="442" mass="49868">MSRFIYRESYGSSPEVKEYYQSLDGSLTVIDKSPKFTTISQFFRSVFLPQGYPESVSEDYLIYQLWDTIQAFASSITGTLAARALLKGMGVGDENATVLAATMTWLLKDGTGMLGRIMFAWLKGSNLDCDAKRWRLFADILNDFAIFLEILAPNFKPIFTPIVCTAGVCKSIVGVAGGATRAALTQHQARRNNMADVSAKDGSQETLVNLAALICSLIIVPVLTGKDTLIWTLYILFTMLHLFANYSAVTSVVMATLNQARLHLLVKGYLCNGLIENTKIINYQEPVLWSTRRKFRINLGVSVQKICKTPKDVQIMEKLFQNKHYMIGLNLDTRCTNIVLNENCTTLEELEACYQAEVIEITYNHRHSIKNNHQIELNSIIDGFNESDVLKILQYSQVFTQKTFMGFIDILKSENWETKTALLCADEWRAKWDHGGLTDKTY</sequence>
<evidence type="ECO:0000256" key="3">
    <source>
        <dbReference type="ARBA" id="ARBA00022692"/>
    </source>
</evidence>
<organism evidence="9 10">
    <name type="scientific">Patella caerulea</name>
    <name type="common">Rayed Mediterranean limpet</name>
    <dbReference type="NCBI Taxonomy" id="87958"/>
    <lineage>
        <taxon>Eukaryota</taxon>
        <taxon>Metazoa</taxon>
        <taxon>Spiralia</taxon>
        <taxon>Lophotrochozoa</taxon>
        <taxon>Mollusca</taxon>
        <taxon>Gastropoda</taxon>
        <taxon>Patellogastropoda</taxon>
        <taxon>Patelloidea</taxon>
        <taxon>Patellidae</taxon>
        <taxon>Patella</taxon>
    </lineage>
</organism>
<name>A0AAN8K2J0_PATCE</name>
<dbReference type="InterPro" id="IPR055412">
    <property type="entry name" value="UVB_sens_C"/>
</dbReference>
<dbReference type="AlphaFoldDB" id="A0AAN8K2J0"/>
<feature type="transmembrane region" description="Helical" evidence="6">
    <location>
        <begin position="207"/>
        <end position="225"/>
    </location>
</feature>
<feature type="domain" description="Protein root UVB sensitive/RUS" evidence="7">
    <location>
        <begin position="37"/>
        <end position="271"/>
    </location>
</feature>
<dbReference type="Pfam" id="PF04884">
    <property type="entry name" value="UVB_sens_prot"/>
    <property type="match status" value="1"/>
</dbReference>
<keyword evidence="4 6" id="KW-1133">Transmembrane helix</keyword>
<gene>
    <name evidence="9" type="ORF">SNE40_006390</name>
</gene>
<evidence type="ECO:0000256" key="2">
    <source>
        <dbReference type="ARBA" id="ARBA00007558"/>
    </source>
</evidence>
<dbReference type="InterPro" id="IPR006968">
    <property type="entry name" value="RUS_fam"/>
</dbReference>
<dbReference type="Pfam" id="PF24160">
    <property type="entry name" value="UVB_sens_C"/>
    <property type="match status" value="1"/>
</dbReference>
<keyword evidence="5 6" id="KW-0472">Membrane</keyword>
<evidence type="ECO:0000259" key="7">
    <source>
        <dbReference type="Pfam" id="PF04884"/>
    </source>
</evidence>
<comment type="subcellular location">
    <subcellularLocation>
        <location evidence="1">Membrane</location>
    </subcellularLocation>
</comment>
<comment type="caution">
    <text evidence="9">The sequence shown here is derived from an EMBL/GenBank/DDBJ whole genome shotgun (WGS) entry which is preliminary data.</text>
</comment>